<evidence type="ECO:0000313" key="2">
    <source>
        <dbReference type="Proteomes" id="UP000095209"/>
    </source>
</evidence>
<proteinExistence type="predicted"/>
<dbReference type="Proteomes" id="UP000095209">
    <property type="component" value="Unassembled WGS sequence"/>
</dbReference>
<dbReference type="STRING" id="1305675.BFG57_15700"/>
<accession>A0A1E5LEK8</accession>
<reference evidence="1 2" key="1">
    <citation type="submission" date="2016-08" db="EMBL/GenBank/DDBJ databases">
        <title>Genome of Bacillus solimangrovi GH2-4.</title>
        <authorList>
            <person name="Lim S."/>
            <person name="Kim B.-C."/>
        </authorList>
    </citation>
    <scope>NUCLEOTIDE SEQUENCE [LARGE SCALE GENOMIC DNA]</scope>
    <source>
        <strain evidence="1 2">GH2-4</strain>
    </source>
</reference>
<keyword evidence="2" id="KW-1185">Reference proteome</keyword>
<protein>
    <submittedName>
        <fullName evidence="1">Uncharacterized protein</fullName>
    </submittedName>
</protein>
<sequence>MEIVQVYQSDMEYRATDAVFEQNKEKSKVVKITELAQIDEILMNTSRYGYGKYVIKIKLVNGTIYFEQLDENHVPDFINKAFE</sequence>
<comment type="caution">
    <text evidence="1">The sequence shown here is derived from an EMBL/GenBank/DDBJ whole genome shotgun (WGS) entry which is preliminary data.</text>
</comment>
<organism evidence="1 2">
    <name type="scientific">Bacillus solimangrovi</name>
    <dbReference type="NCBI Taxonomy" id="1305675"/>
    <lineage>
        <taxon>Bacteria</taxon>
        <taxon>Bacillati</taxon>
        <taxon>Bacillota</taxon>
        <taxon>Bacilli</taxon>
        <taxon>Bacillales</taxon>
        <taxon>Bacillaceae</taxon>
        <taxon>Bacillus</taxon>
    </lineage>
</organism>
<dbReference type="AlphaFoldDB" id="A0A1E5LEK8"/>
<name>A0A1E5LEK8_9BACI</name>
<dbReference type="EMBL" id="MJEH01000027">
    <property type="protein sequence ID" value="OEH92499.1"/>
    <property type="molecule type" value="Genomic_DNA"/>
</dbReference>
<evidence type="ECO:0000313" key="1">
    <source>
        <dbReference type="EMBL" id="OEH92499.1"/>
    </source>
</evidence>
<gene>
    <name evidence="1" type="ORF">BFG57_15700</name>
</gene>